<dbReference type="PANTHER" id="PTHR35317:SF31">
    <property type="entry name" value="DUF4219 DOMAIN-CONTAINING PROTEIN"/>
    <property type="match status" value="1"/>
</dbReference>
<evidence type="ECO:0008006" key="3">
    <source>
        <dbReference type="Google" id="ProtNLM"/>
    </source>
</evidence>
<organism evidence="1 2">
    <name type="scientific">Hevea brasiliensis</name>
    <name type="common">Para rubber tree</name>
    <name type="synonym">Siphonia brasiliensis</name>
    <dbReference type="NCBI Taxonomy" id="3981"/>
    <lineage>
        <taxon>Eukaryota</taxon>
        <taxon>Viridiplantae</taxon>
        <taxon>Streptophyta</taxon>
        <taxon>Embryophyta</taxon>
        <taxon>Tracheophyta</taxon>
        <taxon>Spermatophyta</taxon>
        <taxon>Magnoliopsida</taxon>
        <taxon>eudicotyledons</taxon>
        <taxon>Gunneridae</taxon>
        <taxon>Pentapetalae</taxon>
        <taxon>rosids</taxon>
        <taxon>fabids</taxon>
        <taxon>Malpighiales</taxon>
        <taxon>Euphorbiaceae</taxon>
        <taxon>Crotonoideae</taxon>
        <taxon>Micrandreae</taxon>
        <taxon>Hevea</taxon>
    </lineage>
</organism>
<dbReference type="PANTHER" id="PTHR35317">
    <property type="entry name" value="OS04G0629600 PROTEIN"/>
    <property type="match status" value="1"/>
</dbReference>
<gene>
    <name evidence="1" type="ORF">GH714_024893</name>
</gene>
<evidence type="ECO:0000313" key="2">
    <source>
        <dbReference type="Proteomes" id="UP000467840"/>
    </source>
</evidence>
<sequence length="211" mass="24078">MTTFFRAYDLWDVVDTGRDPTPLPPNPTLAQIKYHSDECAKKYKALTFIHQAISDSIFPRIVGAQIAEEAWDKLKEEFQGSERVAEARLENNSFVLILKSEILDCDKGENEKKTSVWKSDCTGVETKEGQCKVAVFYAILMLKAQNYMFAAMKSRRSSRRLNQLQNFQMTKVEEWYKLYIIVEDAMGVATFVVFGCLVVDLISLPTSNFSS</sequence>
<comment type="caution">
    <text evidence="1">The sequence shown here is derived from an EMBL/GenBank/DDBJ whole genome shotgun (WGS) entry which is preliminary data.</text>
</comment>
<dbReference type="EMBL" id="JAAGAX010000008">
    <property type="protein sequence ID" value="KAF2307111.1"/>
    <property type="molecule type" value="Genomic_DNA"/>
</dbReference>
<dbReference type="Pfam" id="PF14223">
    <property type="entry name" value="Retrotran_gag_2"/>
    <property type="match status" value="1"/>
</dbReference>
<proteinExistence type="predicted"/>
<accession>A0A6A6M0A1</accession>
<protein>
    <recommendedName>
        <fullName evidence="3">DUF4219 domain-containing protein</fullName>
    </recommendedName>
</protein>
<dbReference type="Proteomes" id="UP000467840">
    <property type="component" value="Chromosome 9"/>
</dbReference>
<dbReference type="AlphaFoldDB" id="A0A6A6M0A1"/>
<keyword evidence="2" id="KW-1185">Reference proteome</keyword>
<evidence type="ECO:0000313" key="1">
    <source>
        <dbReference type="EMBL" id="KAF2307111.1"/>
    </source>
</evidence>
<name>A0A6A6M0A1_HEVBR</name>
<reference evidence="1 2" key="1">
    <citation type="journal article" date="2020" name="Mol. Plant">
        <title>The Chromosome-Based Rubber Tree Genome Provides New Insights into Spurge Genome Evolution and Rubber Biosynthesis.</title>
        <authorList>
            <person name="Liu J."/>
            <person name="Shi C."/>
            <person name="Shi C.C."/>
            <person name="Li W."/>
            <person name="Zhang Q.J."/>
            <person name="Zhang Y."/>
            <person name="Li K."/>
            <person name="Lu H.F."/>
            <person name="Shi C."/>
            <person name="Zhu S.T."/>
            <person name="Xiao Z.Y."/>
            <person name="Nan H."/>
            <person name="Yue Y."/>
            <person name="Zhu X.G."/>
            <person name="Wu Y."/>
            <person name="Hong X.N."/>
            <person name="Fan G.Y."/>
            <person name="Tong Y."/>
            <person name="Zhang D."/>
            <person name="Mao C.L."/>
            <person name="Liu Y.L."/>
            <person name="Hao S.J."/>
            <person name="Liu W.Q."/>
            <person name="Lv M.Q."/>
            <person name="Zhang H.B."/>
            <person name="Liu Y."/>
            <person name="Hu-Tang G.R."/>
            <person name="Wang J.P."/>
            <person name="Wang J.H."/>
            <person name="Sun Y.H."/>
            <person name="Ni S.B."/>
            <person name="Chen W.B."/>
            <person name="Zhang X.C."/>
            <person name="Jiao Y.N."/>
            <person name="Eichler E.E."/>
            <person name="Li G.H."/>
            <person name="Liu X."/>
            <person name="Gao L.Z."/>
        </authorList>
    </citation>
    <scope>NUCLEOTIDE SEQUENCE [LARGE SCALE GENOMIC DNA]</scope>
    <source>
        <strain evidence="2">cv. GT1</strain>
        <tissue evidence="1">Leaf</tissue>
    </source>
</reference>